<keyword evidence="3" id="KW-1185">Reference proteome</keyword>
<gene>
    <name evidence="2" type="ORF">STAS_10967</name>
</gene>
<dbReference type="Proteomes" id="UP000325081">
    <property type="component" value="Unassembled WGS sequence"/>
</dbReference>
<keyword evidence="1" id="KW-0812">Transmembrane</keyword>
<protein>
    <submittedName>
        <fullName evidence="2">Formin homology 2 domain-containing protein / FH2domain-containing protein</fullName>
    </submittedName>
</protein>
<feature type="transmembrane region" description="Helical" evidence="1">
    <location>
        <begin position="77"/>
        <end position="94"/>
    </location>
</feature>
<comment type="caution">
    <text evidence="2">The sequence shown here is derived from an EMBL/GenBank/DDBJ whole genome shotgun (WGS) entry which is preliminary data.</text>
</comment>
<organism evidence="2 3">
    <name type="scientific">Striga asiatica</name>
    <name type="common">Asiatic witchweed</name>
    <name type="synonym">Buchnera asiatica</name>
    <dbReference type="NCBI Taxonomy" id="4170"/>
    <lineage>
        <taxon>Eukaryota</taxon>
        <taxon>Viridiplantae</taxon>
        <taxon>Streptophyta</taxon>
        <taxon>Embryophyta</taxon>
        <taxon>Tracheophyta</taxon>
        <taxon>Spermatophyta</taxon>
        <taxon>Magnoliopsida</taxon>
        <taxon>eudicotyledons</taxon>
        <taxon>Gunneridae</taxon>
        <taxon>Pentapetalae</taxon>
        <taxon>asterids</taxon>
        <taxon>lamiids</taxon>
        <taxon>Lamiales</taxon>
        <taxon>Orobanchaceae</taxon>
        <taxon>Buchnereae</taxon>
        <taxon>Striga</taxon>
    </lineage>
</organism>
<name>A0A5A7PQ43_STRAF</name>
<keyword evidence="1" id="KW-0472">Membrane</keyword>
<feature type="transmembrane region" description="Helical" evidence="1">
    <location>
        <begin position="39"/>
        <end position="57"/>
    </location>
</feature>
<evidence type="ECO:0000256" key="1">
    <source>
        <dbReference type="SAM" id="Phobius"/>
    </source>
</evidence>
<sequence>MRITTRFKPAAYPFPRQCRLVCSNAVSVARKISVTYKKALHACTPVTFALVILIVIICDSLSSVNALLYSPPPPPPPPPPPASVCVVISCFALVGKRSTLYSDRDALNYSVIINSLISLSAGNQLLQTMAAAQANVIGRKVLTHSDMLNLEIHNVLQQHIHFHANRQQLVFATPAGDFNVRDSETRMRLSSGAKAG</sequence>
<reference evidence="3" key="1">
    <citation type="journal article" date="2019" name="Curr. Biol.">
        <title>Genome Sequence of Striga asiatica Provides Insight into the Evolution of Plant Parasitism.</title>
        <authorList>
            <person name="Yoshida S."/>
            <person name="Kim S."/>
            <person name="Wafula E.K."/>
            <person name="Tanskanen J."/>
            <person name="Kim Y.M."/>
            <person name="Honaas L."/>
            <person name="Yang Z."/>
            <person name="Spallek T."/>
            <person name="Conn C.E."/>
            <person name="Ichihashi Y."/>
            <person name="Cheong K."/>
            <person name="Cui S."/>
            <person name="Der J.P."/>
            <person name="Gundlach H."/>
            <person name="Jiao Y."/>
            <person name="Hori C."/>
            <person name="Ishida J.K."/>
            <person name="Kasahara H."/>
            <person name="Kiba T."/>
            <person name="Kim M.S."/>
            <person name="Koo N."/>
            <person name="Laohavisit A."/>
            <person name="Lee Y.H."/>
            <person name="Lumba S."/>
            <person name="McCourt P."/>
            <person name="Mortimer J.C."/>
            <person name="Mutuku J.M."/>
            <person name="Nomura T."/>
            <person name="Sasaki-Sekimoto Y."/>
            <person name="Seto Y."/>
            <person name="Wang Y."/>
            <person name="Wakatake T."/>
            <person name="Sakakibara H."/>
            <person name="Demura T."/>
            <person name="Yamaguchi S."/>
            <person name="Yoneyama K."/>
            <person name="Manabe R.I."/>
            <person name="Nelson D.C."/>
            <person name="Schulman A.H."/>
            <person name="Timko M.P."/>
            <person name="dePamphilis C.W."/>
            <person name="Choi D."/>
            <person name="Shirasu K."/>
        </authorList>
    </citation>
    <scope>NUCLEOTIDE SEQUENCE [LARGE SCALE GENOMIC DNA]</scope>
    <source>
        <strain evidence="3">cv. UVA1</strain>
    </source>
</reference>
<keyword evidence="1" id="KW-1133">Transmembrane helix</keyword>
<dbReference type="AlphaFoldDB" id="A0A5A7PQ43"/>
<evidence type="ECO:0000313" key="3">
    <source>
        <dbReference type="Proteomes" id="UP000325081"/>
    </source>
</evidence>
<accession>A0A5A7PQ43</accession>
<proteinExistence type="predicted"/>
<dbReference type="SUPFAM" id="SSF101447">
    <property type="entry name" value="Formin homology 2 domain (FH2 domain)"/>
    <property type="match status" value="1"/>
</dbReference>
<evidence type="ECO:0000313" key="2">
    <source>
        <dbReference type="EMBL" id="GER34721.1"/>
    </source>
</evidence>
<dbReference type="EMBL" id="BKCP01004949">
    <property type="protein sequence ID" value="GER34721.1"/>
    <property type="molecule type" value="Genomic_DNA"/>
</dbReference>